<dbReference type="GO" id="GO:0003677">
    <property type="term" value="F:DNA binding"/>
    <property type="evidence" value="ECO:0007669"/>
    <property type="project" value="InterPro"/>
</dbReference>
<evidence type="ECO:0000256" key="2">
    <source>
        <dbReference type="ARBA" id="ARBA00012417"/>
    </source>
</evidence>
<evidence type="ECO:0000256" key="1">
    <source>
        <dbReference type="ARBA" id="ARBA00007705"/>
    </source>
</evidence>
<comment type="similarity">
    <text evidence="1">Belongs to the DNA polymerase type-A family.</text>
</comment>
<dbReference type="InterPro" id="IPR043502">
    <property type="entry name" value="DNA/RNA_pol_sf"/>
</dbReference>
<dbReference type="CDD" id="cd06142">
    <property type="entry name" value="RNaseD_exo"/>
    <property type="match status" value="1"/>
</dbReference>
<gene>
    <name evidence="8" type="ORF">AVDCRST_MAG74-2215</name>
</gene>
<dbReference type="Gene3D" id="1.20.1060.10">
    <property type="entry name" value="Taq DNA Polymerase, Chain T, domain 4"/>
    <property type="match status" value="1"/>
</dbReference>
<dbReference type="Pfam" id="PF00476">
    <property type="entry name" value="DNA_pol_A"/>
    <property type="match status" value="1"/>
</dbReference>
<reference evidence="8" key="1">
    <citation type="submission" date="2020-02" db="EMBL/GenBank/DDBJ databases">
        <authorList>
            <person name="Meier V. D."/>
        </authorList>
    </citation>
    <scope>NUCLEOTIDE SEQUENCE</scope>
    <source>
        <strain evidence="8">AVDCRST_MAG74</strain>
    </source>
</reference>
<evidence type="ECO:0000256" key="4">
    <source>
        <dbReference type="ARBA" id="ARBA00022705"/>
    </source>
</evidence>
<keyword evidence="8" id="KW-0548">Nucleotidyltransferase</keyword>
<keyword evidence="4" id="KW-0235">DNA replication</keyword>
<dbReference type="PANTHER" id="PTHR10133:SF27">
    <property type="entry name" value="DNA POLYMERASE NU"/>
    <property type="match status" value="1"/>
</dbReference>
<dbReference type="AlphaFoldDB" id="A0A6J4P9S9"/>
<evidence type="ECO:0000259" key="6">
    <source>
        <dbReference type="SMART" id="SM00474"/>
    </source>
</evidence>
<dbReference type="InterPro" id="IPR002562">
    <property type="entry name" value="3'-5'_exonuclease_dom"/>
</dbReference>
<dbReference type="GO" id="GO:0006302">
    <property type="term" value="P:double-strand break repair"/>
    <property type="evidence" value="ECO:0007669"/>
    <property type="project" value="TreeGrafter"/>
</dbReference>
<dbReference type="InterPro" id="IPR012337">
    <property type="entry name" value="RNaseH-like_sf"/>
</dbReference>
<sequence>MEIYFQLITDAETLRKACEDLKNEDVLGFDTETTELSPYDGTLRLVQLSTGKDTKVIDLKQFAARGDLRTSKELAPLRDLLAAPKPIKIAHNAKFDAKWISHHLGVQLGGTFDTLLASQLIAAGDDGRRHSLGEVTSHFLGTELDKSEQVSDWNAPELSQSQIEYAARDAATMIPLREKIVERLKADELVKVAKLEFDCVLPIAQMELNGFYLDAARWREQLERVKVSQTKVALELQQMLAAGVAQASLFGFTEINLDSQTQVTDALKNLGVPVPETTRGWQLQPLAADYPVVGKLLEYRGVAKSLSSFGENILDFINPKTGRIHADFRQIGAPTGRFSCSKPNIQQIPHEENYRRCFRAPEGRKLIIADYSQVELRILAEFSKDQNFINAFVSGEDFHTTAAAQVFNVKPEAVTADQRSFAKRLNFGVVYGIGSQRFAMMTGLSQTVAEDIMRRYFATYRGLDAWLRDAARKVSTERAARTATGRMMRFRFDEEDRKAFSLAQRNGKNMPIQGQSADILKRALHLLHEKIAGTSARLVNIVHDEIIVEADASEAESAADKLEKAMCAAGEEYITKVPVKVDVKISDEWAK</sequence>
<dbReference type="InterPro" id="IPR001098">
    <property type="entry name" value="DNA-dir_DNA_pol_A_palm_dom"/>
</dbReference>
<dbReference type="PANTHER" id="PTHR10133">
    <property type="entry name" value="DNA POLYMERASE I"/>
    <property type="match status" value="1"/>
</dbReference>
<evidence type="ECO:0000259" key="7">
    <source>
        <dbReference type="SMART" id="SM00482"/>
    </source>
</evidence>
<dbReference type="GO" id="GO:0006261">
    <property type="term" value="P:DNA-templated DNA replication"/>
    <property type="evidence" value="ECO:0007669"/>
    <property type="project" value="InterPro"/>
</dbReference>
<dbReference type="GO" id="GO:0008408">
    <property type="term" value="F:3'-5' exonuclease activity"/>
    <property type="evidence" value="ECO:0007669"/>
    <property type="project" value="InterPro"/>
</dbReference>
<dbReference type="EMBL" id="CADCUR010000200">
    <property type="protein sequence ID" value="CAA9409959.1"/>
    <property type="molecule type" value="Genomic_DNA"/>
</dbReference>
<accession>A0A6J4P9S9</accession>
<protein>
    <recommendedName>
        <fullName evidence="3">DNA polymerase I</fullName>
        <ecNumber evidence="2">2.7.7.7</ecNumber>
    </recommendedName>
</protein>
<dbReference type="Gene3D" id="3.30.420.10">
    <property type="entry name" value="Ribonuclease H-like superfamily/Ribonuclease H"/>
    <property type="match status" value="1"/>
</dbReference>
<dbReference type="Gene3D" id="1.10.150.20">
    <property type="entry name" value="5' to 3' exonuclease, C-terminal subdomain"/>
    <property type="match status" value="1"/>
</dbReference>
<dbReference type="PRINTS" id="PR00868">
    <property type="entry name" value="DNAPOLI"/>
</dbReference>
<evidence type="ECO:0000256" key="3">
    <source>
        <dbReference type="ARBA" id="ARBA00020311"/>
    </source>
</evidence>
<feature type="domain" description="DNA-directed DNA polymerase family A palm" evidence="7">
    <location>
        <begin position="351"/>
        <end position="554"/>
    </location>
</feature>
<dbReference type="Pfam" id="PF01612">
    <property type="entry name" value="DNA_pol_A_exo1"/>
    <property type="match status" value="1"/>
</dbReference>
<comment type="catalytic activity">
    <reaction evidence="5">
        <text>DNA(n) + a 2'-deoxyribonucleoside 5'-triphosphate = DNA(n+1) + diphosphate</text>
        <dbReference type="Rhea" id="RHEA:22508"/>
        <dbReference type="Rhea" id="RHEA-COMP:17339"/>
        <dbReference type="Rhea" id="RHEA-COMP:17340"/>
        <dbReference type="ChEBI" id="CHEBI:33019"/>
        <dbReference type="ChEBI" id="CHEBI:61560"/>
        <dbReference type="ChEBI" id="CHEBI:173112"/>
        <dbReference type="EC" id="2.7.7.7"/>
    </reaction>
</comment>
<feature type="domain" description="3'-5' exonuclease" evidence="6">
    <location>
        <begin position="5"/>
        <end position="185"/>
    </location>
</feature>
<dbReference type="GO" id="GO:0003887">
    <property type="term" value="F:DNA-directed DNA polymerase activity"/>
    <property type="evidence" value="ECO:0007669"/>
    <property type="project" value="UniProtKB-EC"/>
</dbReference>
<dbReference type="SMART" id="SM00474">
    <property type="entry name" value="35EXOc"/>
    <property type="match status" value="1"/>
</dbReference>
<dbReference type="InterPro" id="IPR036397">
    <property type="entry name" value="RNaseH_sf"/>
</dbReference>
<name>A0A6J4P9S9_9BACT</name>
<proteinExistence type="inferred from homology"/>
<dbReference type="Gene3D" id="3.30.70.370">
    <property type="match status" value="1"/>
</dbReference>
<evidence type="ECO:0000256" key="5">
    <source>
        <dbReference type="ARBA" id="ARBA00049244"/>
    </source>
</evidence>
<dbReference type="SMART" id="SM00482">
    <property type="entry name" value="POLAc"/>
    <property type="match status" value="1"/>
</dbReference>
<keyword evidence="8" id="KW-0808">Transferase</keyword>
<organism evidence="8">
    <name type="scientific">uncultured Pyrinomonadaceae bacterium</name>
    <dbReference type="NCBI Taxonomy" id="2283094"/>
    <lineage>
        <taxon>Bacteria</taxon>
        <taxon>Pseudomonadati</taxon>
        <taxon>Acidobacteriota</taxon>
        <taxon>Blastocatellia</taxon>
        <taxon>Blastocatellales</taxon>
        <taxon>Pyrinomonadaceae</taxon>
        <taxon>environmental samples</taxon>
    </lineage>
</organism>
<dbReference type="EC" id="2.7.7.7" evidence="2"/>
<dbReference type="SUPFAM" id="SSF53098">
    <property type="entry name" value="Ribonuclease H-like"/>
    <property type="match status" value="1"/>
</dbReference>
<evidence type="ECO:0000313" key="8">
    <source>
        <dbReference type="EMBL" id="CAA9409959.1"/>
    </source>
</evidence>
<dbReference type="SUPFAM" id="SSF56672">
    <property type="entry name" value="DNA/RNA polymerases"/>
    <property type="match status" value="1"/>
</dbReference>
<dbReference type="InterPro" id="IPR002298">
    <property type="entry name" value="DNA_polymerase_A"/>
</dbReference>